<accession>A0ABS1WXY4</accession>
<organism evidence="1 2">
    <name type="scientific">Steroidobacter gossypii</name>
    <dbReference type="NCBI Taxonomy" id="2805490"/>
    <lineage>
        <taxon>Bacteria</taxon>
        <taxon>Pseudomonadati</taxon>
        <taxon>Pseudomonadota</taxon>
        <taxon>Gammaproteobacteria</taxon>
        <taxon>Steroidobacterales</taxon>
        <taxon>Steroidobacteraceae</taxon>
        <taxon>Steroidobacter</taxon>
    </lineage>
</organism>
<dbReference type="Proteomes" id="UP000661077">
    <property type="component" value="Unassembled WGS sequence"/>
</dbReference>
<evidence type="ECO:0000313" key="1">
    <source>
        <dbReference type="EMBL" id="MBM0105841.1"/>
    </source>
</evidence>
<dbReference type="EMBL" id="JAEVLS010000003">
    <property type="protein sequence ID" value="MBM0105841.1"/>
    <property type="molecule type" value="Genomic_DNA"/>
</dbReference>
<dbReference type="RefSeq" id="WP_203167922.1">
    <property type="nucleotide sequence ID" value="NZ_JAEVLS010000003.1"/>
</dbReference>
<keyword evidence="2" id="KW-1185">Reference proteome</keyword>
<protein>
    <submittedName>
        <fullName evidence="1">Uncharacterized protein</fullName>
    </submittedName>
</protein>
<comment type="caution">
    <text evidence="1">The sequence shown here is derived from an EMBL/GenBank/DDBJ whole genome shotgun (WGS) entry which is preliminary data.</text>
</comment>
<name>A0ABS1WXY4_9GAMM</name>
<evidence type="ECO:0000313" key="2">
    <source>
        <dbReference type="Proteomes" id="UP000661077"/>
    </source>
</evidence>
<sequence>MAQASSVIAAALRPVTARPSPGLEELTQILMLAGGDTASGSLPSLPLHGPSHIKVMVDLYDQEVAMVEPVRPAKPRRFIGDFVEAKSSYSRPKSQFTDFKREGWWVV</sequence>
<proteinExistence type="predicted"/>
<gene>
    <name evidence="1" type="ORF">JM946_13965</name>
</gene>
<reference evidence="1 2" key="1">
    <citation type="journal article" date="2021" name="Int. J. Syst. Evol. Microbiol.">
        <title>Steroidobacter gossypii sp. nov., isolated from soil of cotton cropping field.</title>
        <authorList>
            <person name="Huang R."/>
            <person name="Yang S."/>
            <person name="Zhen C."/>
            <person name="Liu W."/>
        </authorList>
    </citation>
    <scope>NUCLEOTIDE SEQUENCE [LARGE SCALE GENOMIC DNA]</scope>
    <source>
        <strain evidence="1 2">S1-65</strain>
    </source>
</reference>